<dbReference type="InterPro" id="IPR050987">
    <property type="entry name" value="AtrR-like"/>
</dbReference>
<dbReference type="PANTHER" id="PTHR46910">
    <property type="entry name" value="TRANSCRIPTION FACTOR PDR1"/>
    <property type="match status" value="1"/>
</dbReference>
<dbReference type="OrthoDB" id="4456959at2759"/>
<dbReference type="STRING" id="1314674.A0A0D7BL09"/>
<dbReference type="GO" id="GO:0008270">
    <property type="term" value="F:zinc ion binding"/>
    <property type="evidence" value="ECO:0007669"/>
    <property type="project" value="InterPro"/>
</dbReference>
<dbReference type="PANTHER" id="PTHR46910:SF38">
    <property type="entry name" value="ZN(2)-C6 FUNGAL-TYPE DOMAIN-CONTAINING PROTEIN"/>
    <property type="match status" value="1"/>
</dbReference>
<feature type="domain" description="Xylanolytic transcriptional activator regulatory" evidence="3">
    <location>
        <begin position="280"/>
        <end position="354"/>
    </location>
</feature>
<feature type="region of interest" description="Disordered" evidence="2">
    <location>
        <begin position="570"/>
        <end position="594"/>
    </location>
</feature>
<evidence type="ECO:0000313" key="4">
    <source>
        <dbReference type="EMBL" id="KIY71162.1"/>
    </source>
</evidence>
<dbReference type="EMBL" id="KN880458">
    <property type="protein sequence ID" value="KIY71162.1"/>
    <property type="molecule type" value="Genomic_DNA"/>
</dbReference>
<dbReference type="SMART" id="SM00906">
    <property type="entry name" value="Fungal_trans"/>
    <property type="match status" value="1"/>
</dbReference>
<evidence type="ECO:0000313" key="5">
    <source>
        <dbReference type="Proteomes" id="UP000054007"/>
    </source>
</evidence>
<keyword evidence="5" id="KW-1185">Reference proteome</keyword>
<dbReference type="Pfam" id="PF04082">
    <property type="entry name" value="Fungal_trans"/>
    <property type="match status" value="1"/>
</dbReference>
<dbReference type="GO" id="GO:0006351">
    <property type="term" value="P:DNA-templated transcription"/>
    <property type="evidence" value="ECO:0007669"/>
    <property type="project" value="InterPro"/>
</dbReference>
<dbReference type="InterPro" id="IPR007219">
    <property type="entry name" value="XnlR_reg_dom"/>
</dbReference>
<dbReference type="Proteomes" id="UP000054007">
    <property type="component" value="Unassembled WGS sequence"/>
</dbReference>
<keyword evidence="1" id="KW-0539">Nucleus</keyword>
<dbReference type="AlphaFoldDB" id="A0A0D7BL09"/>
<reference evidence="4 5" key="1">
    <citation type="journal article" date="2015" name="Fungal Genet. Biol.">
        <title>Evolution of novel wood decay mechanisms in Agaricales revealed by the genome sequences of Fistulina hepatica and Cylindrobasidium torrendii.</title>
        <authorList>
            <person name="Floudas D."/>
            <person name="Held B.W."/>
            <person name="Riley R."/>
            <person name="Nagy L.G."/>
            <person name="Koehler G."/>
            <person name="Ransdell A.S."/>
            <person name="Younus H."/>
            <person name="Chow J."/>
            <person name="Chiniquy J."/>
            <person name="Lipzen A."/>
            <person name="Tritt A."/>
            <person name="Sun H."/>
            <person name="Haridas S."/>
            <person name="LaButti K."/>
            <person name="Ohm R.A."/>
            <person name="Kues U."/>
            <person name="Blanchette R.A."/>
            <person name="Grigoriev I.V."/>
            <person name="Minto R.E."/>
            <person name="Hibbett D.S."/>
        </authorList>
    </citation>
    <scope>NUCLEOTIDE SEQUENCE [LARGE SCALE GENOMIC DNA]</scope>
    <source>
        <strain evidence="4 5">FP15055 ss-10</strain>
    </source>
</reference>
<evidence type="ECO:0000256" key="2">
    <source>
        <dbReference type="SAM" id="MobiDB-lite"/>
    </source>
</evidence>
<protein>
    <recommendedName>
        <fullName evidence="3">Xylanolytic transcriptional activator regulatory domain-containing protein</fullName>
    </recommendedName>
</protein>
<feature type="region of interest" description="Disordered" evidence="2">
    <location>
        <begin position="68"/>
        <end position="95"/>
    </location>
</feature>
<proteinExistence type="predicted"/>
<accession>A0A0D7BL09</accession>
<evidence type="ECO:0000259" key="3">
    <source>
        <dbReference type="SMART" id="SM00906"/>
    </source>
</evidence>
<name>A0A0D7BL09_9AGAR</name>
<dbReference type="CDD" id="cd12148">
    <property type="entry name" value="fungal_TF_MHR"/>
    <property type="match status" value="1"/>
</dbReference>
<sequence length="642" mass="72492">MSRKNGGLPVNLISFGAEAVREDLRTQMDSILSNSYTLPKDASVVTAFLKTLARYARQLELKLEDTERRINTPPTIPGESSAASSTVNEDKDATDAVHTMQAPMDRLRLSEPSTTFGSSQDVELIESTLSLNDEVTSAHKLRRPEFWYAPDHPWEYLDVSKPSSLIFPASDLLHDLVSLFFRHVHLYLIHEPTFTRQVTSGLHYRSHAFGSVVLAVCALAARHSDDPRVGSGHHKGWNYYTQLRAIHVGQYLRQENLLWDLQLMPLMGMYAYGLLLPDHCTMLTGMGILLSQSRGLHRLKRAENRPWTPEDEMLKRTFWFLVGLDVYVGSFDGKPRVTNYDEIDAEYPLEVDDEYWPGEMLADPDNPWQQPIDVPCRVSAFTEHLKLLEIYSFAEATIYSIQRAPFWDAIGCPEWGRNIVVELDSALNAWLDKLPQHLRWDPHTPTPSGLALYATYQWVCIQLHRPYLKEFASAAVCVTAARSCSHAVTAYTKASPHIPMPTVFGWAAFSSIILLLNLKNGKMASPRDLEDVSRNMELLARHEGDWQVAGRYHDIIREVYQLVRAPQEAENARKRKAHNDTFESQPETGPTDLDNFEIGLDADPTSLWDGLNVASWNGIDLNMYLQDLDAVWGGILTGSSAG</sequence>
<dbReference type="GO" id="GO:0003700">
    <property type="term" value="F:DNA-binding transcription factor activity"/>
    <property type="evidence" value="ECO:0007669"/>
    <property type="project" value="InterPro"/>
</dbReference>
<gene>
    <name evidence="4" type="ORF">CYLTODRAFT_144994</name>
</gene>
<evidence type="ECO:0000256" key="1">
    <source>
        <dbReference type="ARBA" id="ARBA00023242"/>
    </source>
</evidence>
<dbReference type="GO" id="GO:0003677">
    <property type="term" value="F:DNA binding"/>
    <property type="evidence" value="ECO:0007669"/>
    <property type="project" value="InterPro"/>
</dbReference>
<organism evidence="4 5">
    <name type="scientific">Cylindrobasidium torrendii FP15055 ss-10</name>
    <dbReference type="NCBI Taxonomy" id="1314674"/>
    <lineage>
        <taxon>Eukaryota</taxon>
        <taxon>Fungi</taxon>
        <taxon>Dikarya</taxon>
        <taxon>Basidiomycota</taxon>
        <taxon>Agaricomycotina</taxon>
        <taxon>Agaricomycetes</taxon>
        <taxon>Agaricomycetidae</taxon>
        <taxon>Agaricales</taxon>
        <taxon>Marasmiineae</taxon>
        <taxon>Physalacriaceae</taxon>
        <taxon>Cylindrobasidium</taxon>
    </lineage>
</organism>